<feature type="transmembrane region" description="Helical" evidence="1">
    <location>
        <begin position="51"/>
        <end position="72"/>
    </location>
</feature>
<comment type="caution">
    <text evidence="2">The sequence shown here is derived from an EMBL/GenBank/DDBJ whole genome shotgun (WGS) entry which is preliminary data.</text>
</comment>
<dbReference type="Proteomes" id="UP000179241">
    <property type="component" value="Unassembled WGS sequence"/>
</dbReference>
<name>A0A1F8CNS0_9BACT</name>
<keyword evidence="1" id="KW-0472">Membrane</keyword>
<evidence type="ECO:0000313" key="3">
    <source>
        <dbReference type="Proteomes" id="UP000179241"/>
    </source>
</evidence>
<evidence type="ECO:0000256" key="1">
    <source>
        <dbReference type="SAM" id="Phobius"/>
    </source>
</evidence>
<gene>
    <name evidence="2" type="ORF">A2188_00625</name>
</gene>
<keyword evidence="1" id="KW-0812">Transmembrane</keyword>
<evidence type="ECO:0000313" key="2">
    <source>
        <dbReference type="EMBL" id="OGM77398.1"/>
    </source>
</evidence>
<dbReference type="AlphaFoldDB" id="A0A1F8CNS0"/>
<feature type="transmembrane region" description="Helical" evidence="1">
    <location>
        <begin position="172"/>
        <end position="190"/>
    </location>
</feature>
<protein>
    <submittedName>
        <fullName evidence="2">Uncharacterized protein</fullName>
    </submittedName>
</protein>
<feature type="transmembrane region" description="Helical" evidence="1">
    <location>
        <begin position="147"/>
        <end position="166"/>
    </location>
</feature>
<reference evidence="2 3" key="1">
    <citation type="journal article" date="2016" name="Nat. Commun.">
        <title>Thousands of microbial genomes shed light on interconnected biogeochemical processes in an aquifer system.</title>
        <authorList>
            <person name="Anantharaman K."/>
            <person name="Brown C.T."/>
            <person name="Hug L.A."/>
            <person name="Sharon I."/>
            <person name="Castelle C.J."/>
            <person name="Probst A.J."/>
            <person name="Thomas B.C."/>
            <person name="Singh A."/>
            <person name="Wilkins M.J."/>
            <person name="Karaoz U."/>
            <person name="Brodie E.L."/>
            <person name="Williams K.H."/>
            <person name="Hubbard S.S."/>
            <person name="Banfield J.F."/>
        </authorList>
    </citation>
    <scope>NUCLEOTIDE SEQUENCE [LARGE SCALE GENOMIC DNA]</scope>
</reference>
<proteinExistence type="predicted"/>
<feature type="transmembrane region" description="Helical" evidence="1">
    <location>
        <begin position="24"/>
        <end position="44"/>
    </location>
</feature>
<dbReference type="EMBL" id="MGHU01000020">
    <property type="protein sequence ID" value="OGM77398.1"/>
    <property type="molecule type" value="Genomic_DNA"/>
</dbReference>
<feature type="transmembrane region" description="Helical" evidence="1">
    <location>
        <begin position="197"/>
        <end position="216"/>
    </location>
</feature>
<accession>A0A1F8CNS0</accession>
<organism evidence="2 3">
    <name type="scientific">Candidatus Woesebacteria bacterium RIFOXYA1_FULL_43_9</name>
    <dbReference type="NCBI Taxonomy" id="1802534"/>
    <lineage>
        <taxon>Bacteria</taxon>
        <taxon>Candidatus Woeseibacteriota</taxon>
    </lineage>
</organism>
<sequence>MLFPFIGFEIIKILPPNLNYQDGWILRFLFLFLGVLFLGFVYRLGGRLTALVLLISPVFIYLFSALNLLLIFTQKNNSSLFSDMGLTNGINIFRGQGIAMGANPMYIRLLLNKSYFLLVGMLHWLTEIGPAKLFGQFDGEGIWGPSGMGMFSKVFVIPMFLGLIKGLKTKRVYISLLIVLALTFPVAFLYPQAGYKFLVLAMPFWAIIISVGFQFLVGYGKIAVLFLAIGETLITFALGTYEAKVTNVTRPSWIEPIITEARVAGSKEVFVSDDLTDQLSVYLRWYEAETVNIIDSSSQIFRCTNDEAGIVIVGLRDLAIIKRNISNVGVAKTFYDARGQEVAFRMKPEICVK</sequence>
<keyword evidence="1" id="KW-1133">Transmembrane helix</keyword>